<dbReference type="Gene3D" id="1.20.870.10">
    <property type="entry name" value="Son of sevenless (SoS) protein Chain: S domain 1"/>
    <property type="match status" value="1"/>
</dbReference>
<dbReference type="SMART" id="SM01140">
    <property type="entry name" value="Drf_GBD"/>
    <property type="match status" value="1"/>
</dbReference>
<dbReference type="InterPro" id="IPR019804">
    <property type="entry name" value="Ras_G-nucl-exch_fac_CS"/>
</dbReference>
<accession>A0A2P6MXU9</accession>
<dbReference type="InterPro" id="IPR036964">
    <property type="entry name" value="RASGEF_cat_dom_sf"/>
</dbReference>
<evidence type="ECO:0000259" key="7">
    <source>
        <dbReference type="PROSITE" id="PS50212"/>
    </source>
</evidence>
<organism evidence="9 10">
    <name type="scientific">Planoprotostelium fungivorum</name>
    <dbReference type="NCBI Taxonomy" id="1890364"/>
    <lineage>
        <taxon>Eukaryota</taxon>
        <taxon>Amoebozoa</taxon>
        <taxon>Evosea</taxon>
        <taxon>Variosea</taxon>
        <taxon>Cavosteliida</taxon>
        <taxon>Cavosteliaceae</taxon>
        <taxon>Planoprotostelium</taxon>
    </lineage>
</organism>
<dbReference type="InterPro" id="IPR023578">
    <property type="entry name" value="Ras_GEF_dom_sf"/>
</dbReference>
<evidence type="ECO:0000256" key="2">
    <source>
        <dbReference type="ARBA" id="ARBA00022737"/>
    </source>
</evidence>
<dbReference type="Pfam" id="PF06371">
    <property type="entry name" value="Drf_GBD"/>
    <property type="match status" value="1"/>
</dbReference>
<evidence type="ECO:0000256" key="4">
    <source>
        <dbReference type="SAM" id="Coils"/>
    </source>
</evidence>
<dbReference type="Pfam" id="PF00618">
    <property type="entry name" value="RasGEF_N"/>
    <property type="match status" value="1"/>
</dbReference>
<dbReference type="SUPFAM" id="SSF52058">
    <property type="entry name" value="L domain-like"/>
    <property type="match status" value="2"/>
</dbReference>
<dbReference type="Proteomes" id="UP000241769">
    <property type="component" value="Unassembled WGS sequence"/>
</dbReference>
<protein>
    <submittedName>
        <fullName evidence="9">Uncharacterized protein</fullName>
    </submittedName>
</protein>
<keyword evidence="2" id="KW-0677">Repeat</keyword>
<dbReference type="InParanoid" id="A0A2P6MXU9"/>
<dbReference type="GO" id="GO:0003779">
    <property type="term" value="F:actin binding"/>
    <property type="evidence" value="ECO:0007669"/>
    <property type="project" value="InterPro"/>
</dbReference>
<feature type="compositionally biased region" description="Polar residues" evidence="5">
    <location>
        <begin position="1444"/>
        <end position="1455"/>
    </location>
</feature>
<dbReference type="InterPro" id="IPR000651">
    <property type="entry name" value="Ras-like_Gua-exchang_fac_N"/>
</dbReference>
<dbReference type="SUPFAM" id="SSF48366">
    <property type="entry name" value="Ras GEF"/>
    <property type="match status" value="1"/>
</dbReference>
<dbReference type="InterPro" id="IPR014768">
    <property type="entry name" value="GBD/FH3_dom"/>
</dbReference>
<dbReference type="InterPro" id="IPR011989">
    <property type="entry name" value="ARM-like"/>
</dbReference>
<dbReference type="PANTHER" id="PTHR48051:SF1">
    <property type="entry name" value="RAS SUPPRESSOR PROTEIN 1"/>
    <property type="match status" value="1"/>
</dbReference>
<dbReference type="PROSITE" id="PS51450">
    <property type="entry name" value="LRR"/>
    <property type="match status" value="7"/>
</dbReference>
<dbReference type="InterPro" id="IPR010473">
    <property type="entry name" value="GTPase-bd"/>
</dbReference>
<feature type="compositionally biased region" description="Low complexity" evidence="5">
    <location>
        <begin position="1481"/>
        <end position="1496"/>
    </location>
</feature>
<reference evidence="9 10" key="1">
    <citation type="journal article" date="2018" name="Genome Biol. Evol.">
        <title>Multiple Roots of Fruiting Body Formation in Amoebozoa.</title>
        <authorList>
            <person name="Hillmann F."/>
            <person name="Forbes G."/>
            <person name="Novohradska S."/>
            <person name="Ferling I."/>
            <person name="Riege K."/>
            <person name="Groth M."/>
            <person name="Westermann M."/>
            <person name="Marz M."/>
            <person name="Spaller T."/>
            <person name="Winckler T."/>
            <person name="Schaap P."/>
            <person name="Glockner G."/>
        </authorList>
    </citation>
    <scope>NUCLEOTIDE SEQUENCE [LARGE SCALE GENOMIC DNA]</scope>
    <source>
        <strain evidence="9 10">Jena</strain>
    </source>
</reference>
<keyword evidence="3" id="KW-0344">Guanine-nucleotide releasing factor</keyword>
<dbReference type="GO" id="GO:0005085">
    <property type="term" value="F:guanyl-nucleotide exchange factor activity"/>
    <property type="evidence" value="ECO:0007669"/>
    <property type="project" value="UniProtKB-KW"/>
</dbReference>
<feature type="region of interest" description="Disordered" evidence="5">
    <location>
        <begin position="1405"/>
        <end position="1551"/>
    </location>
</feature>
<feature type="compositionally biased region" description="Basic and acidic residues" evidence="5">
    <location>
        <begin position="1416"/>
        <end position="1425"/>
    </location>
</feature>
<dbReference type="Pfam" id="PF13516">
    <property type="entry name" value="LRR_6"/>
    <property type="match status" value="1"/>
</dbReference>
<dbReference type="PROSITE" id="PS50212">
    <property type="entry name" value="RASGEF_NTER"/>
    <property type="match status" value="1"/>
</dbReference>
<evidence type="ECO:0000259" key="6">
    <source>
        <dbReference type="PROSITE" id="PS50009"/>
    </source>
</evidence>
<dbReference type="PROSITE" id="PS51232">
    <property type="entry name" value="GBD_FH3"/>
    <property type="match status" value="1"/>
</dbReference>
<evidence type="ECO:0000313" key="10">
    <source>
        <dbReference type="Proteomes" id="UP000241769"/>
    </source>
</evidence>
<evidence type="ECO:0000259" key="8">
    <source>
        <dbReference type="PROSITE" id="PS51232"/>
    </source>
</evidence>
<dbReference type="SMART" id="SM00365">
    <property type="entry name" value="LRR_SD22"/>
    <property type="match status" value="5"/>
</dbReference>
<dbReference type="GO" id="GO:0007264">
    <property type="term" value="P:small GTPase-mediated signal transduction"/>
    <property type="evidence" value="ECO:0007669"/>
    <property type="project" value="InterPro"/>
</dbReference>
<dbReference type="PANTHER" id="PTHR48051">
    <property type="match status" value="1"/>
</dbReference>
<name>A0A2P6MXU9_9EUKA</name>
<dbReference type="STRING" id="1890364.A0A2P6MXU9"/>
<feature type="compositionally biased region" description="Polar residues" evidence="5">
    <location>
        <begin position="506"/>
        <end position="525"/>
    </location>
</feature>
<keyword evidence="1" id="KW-0433">Leucine-rich repeat</keyword>
<dbReference type="PROSITE" id="PS00720">
    <property type="entry name" value="RASGEF"/>
    <property type="match status" value="1"/>
</dbReference>
<dbReference type="SMART" id="SM00368">
    <property type="entry name" value="LRR_RI"/>
    <property type="match status" value="4"/>
</dbReference>
<keyword evidence="10" id="KW-1185">Reference proteome</keyword>
<dbReference type="SUPFAM" id="SSF48371">
    <property type="entry name" value="ARM repeat"/>
    <property type="match status" value="1"/>
</dbReference>
<feature type="compositionally biased region" description="Polar residues" evidence="5">
    <location>
        <begin position="1517"/>
        <end position="1536"/>
    </location>
</feature>
<evidence type="ECO:0000313" key="9">
    <source>
        <dbReference type="EMBL" id="PRP76540.1"/>
    </source>
</evidence>
<dbReference type="SMART" id="SM00147">
    <property type="entry name" value="RasGEF"/>
    <property type="match status" value="1"/>
</dbReference>
<proteinExistence type="predicted"/>
<dbReference type="SMART" id="SM01139">
    <property type="entry name" value="Drf_FH3"/>
    <property type="match status" value="1"/>
</dbReference>
<gene>
    <name evidence="9" type="ORF">PROFUN_15082</name>
</gene>
<feature type="coiled-coil region" evidence="4">
    <location>
        <begin position="147"/>
        <end position="174"/>
    </location>
</feature>
<dbReference type="Gene3D" id="3.80.10.10">
    <property type="entry name" value="Ribonuclease Inhibitor"/>
    <property type="match status" value="3"/>
</dbReference>
<dbReference type="SMART" id="SM00369">
    <property type="entry name" value="LRR_TYP"/>
    <property type="match status" value="10"/>
</dbReference>
<dbReference type="InterPro" id="IPR016024">
    <property type="entry name" value="ARM-type_fold"/>
</dbReference>
<dbReference type="GO" id="GO:0005737">
    <property type="term" value="C:cytoplasm"/>
    <property type="evidence" value="ECO:0007669"/>
    <property type="project" value="TreeGrafter"/>
</dbReference>
<dbReference type="SMART" id="SM00364">
    <property type="entry name" value="LRR_BAC"/>
    <property type="match status" value="10"/>
</dbReference>
<dbReference type="InterPro" id="IPR001611">
    <property type="entry name" value="Leu-rich_rpt"/>
</dbReference>
<evidence type="ECO:0000256" key="1">
    <source>
        <dbReference type="ARBA" id="ARBA00022614"/>
    </source>
</evidence>
<feature type="domain" description="Ras-GEF" evidence="6">
    <location>
        <begin position="1580"/>
        <end position="1810"/>
    </location>
</feature>
<dbReference type="InterPro" id="IPR010472">
    <property type="entry name" value="FH3_dom"/>
</dbReference>
<dbReference type="GO" id="GO:0031267">
    <property type="term" value="F:small GTPase binding"/>
    <property type="evidence" value="ECO:0007669"/>
    <property type="project" value="InterPro"/>
</dbReference>
<feature type="domain" description="GBD/FH3" evidence="8">
    <location>
        <begin position="456"/>
        <end position="847"/>
    </location>
</feature>
<sequence length="1818" mass="202770">MILRASMDKEIKESVKSSKGTTLHITEHKISKKIDRIYKELPNLKTLTLSKCSLQNGDIVELLKSLPHLETLILSSNPISALPDTLSCQDLSHFSMTDAELTDLPRSLLKLPHLKELDLSNNKILQPDFGGSQERALRHLNLSHNAIHTISSEVVEALKNLEQLNLEQNRIKQVPGSICKLTKLLSLNLSHNDLTVLPEAIGQMQSLTELLVKGNKLTAIPTSVGLLKELKTLSLYQNQLTSLPDSIQLLKQLLHISLQHNLITELPAGLGQMKQLSTLQLDHNHLRSLPKELVALDNLTFLDVSYNQLETIPKPNMRSLGKFMLDNNRLKELPDMSGLPKLTVLSLHLNHISDPASLKQLKNNKLLFRLTLKNNPLPPIALEFISKYGEMAFVQKDGDVANNSPMNSMRARSLGERGGSELKNLLTKTLDTLRFGSSDKKSADAEVGLPEMETDKKSVDFSKMSADFETMLEELEVTEEKKKEMRSMPVAAKMKLVSQFRGVETTPKSPLISSPSRFRGTSRTASIGGYDNPKSFTESIRTGKATPNDLVSLTVELKSASRQWVSEIVQREKVIAHLLDLIRDQFDKCDKGKAPIDLLYQALVCLRALVKRNQLGEMLETGGKEESEVTSYPAKILIMGIDHPKMKVRAEVSSMLEAFDAYGQHRQLQTATKFGPLVENLKTSAEKSNRGSETIEQMHETSLVLPLKTSSLSLINRLVSNEESIENRYYIRADFINQGLLKAIQDIQADSGARASEHLSVEVDFFYESMNEDQQDLPLVLGRNEFMNLLNALGQNNFNIHSVSNSSFKMNARASMGSTSPSSPQITAGENFIVMYNYVNISAKFAARMSYTPETMGTAIISKIASSFGVPESEHQELIVSVCMINNRPRDIKLDPKKTAREHGFEGEVRGDISYKPWRITVKMNNFRPGKHNEMATVAQVAMELSVTVDVSATFNHIVQFQYQSYYAQGKQLHQGSHTMEEHLRASEGYGLYWNDSISGNSFWLSDTDKLITYALNKKKGNLELRLRPLGVQLHYTEGPPRVVYFDQHQFISKLIVQAADAMNINPGRRQNLGLVVDPEDQNQENFAFKELTWLEPGRTLAWYHFDQMVSLRIELKPIDLPVTFGVFGPAGQGKMNIQLDFTSYLLASDLYQAIRESKPALPAEMTEIDMVMLLKSGKEMSILPEQSLRDPRLPYADVSSIDIRVSAAPRKARDAGSIWMEQSCSDTVLMEKDSTGNMILASGTINKILEHITSDHSDAAKAGEVFYVTYPSFTNAKIVVQKLAELWHCPNTYKKNDVSSLQSRICKVIKRLKEEPPSSPMFPLVKDMIISEKNGELVLTNPEVMKQFMTSLSKKERRAESAIGKAHRKSILIPDLNLQSVKPNSSVNTPRSILFNITKLGRSSTASSRNLTPAKDLKPARPSESRSPPVRPPRPTSPLVGKETSSPTPQEAPSTSPPNEPIRKFSLASVLNKKSPPAAPLSSSPPSVSPTSSAANTPRSPSSKREEGLPAKVVSFSPTNSPTMSEDGSSLFRSQSAGKSVGRKVSKSVSEDKPVSLKPKLFKKINFGTVDRNTFFEVNGKMVAQHLAYVTSCMYGELKTTEFLKLCWAHPRTQHLSPGIIAMINLFNDVSAWVASCIVGEVKLKNRSDMLVNLIKIAGQLKKLGCFHLLVAFITGINNSAVLRLKWTQKKVPVRFRQELLALESLVSMEGSYKVYRNMLTNVEGNAVPYIGVTLQDLTFMDENPEKIGNQINFMKQRMVYNVITTLLSFQTRPRYPFGESSEVEKFLATLPRLESKVLYDASLKIEPRNAARGDIK</sequence>
<evidence type="ECO:0000256" key="5">
    <source>
        <dbReference type="SAM" id="MobiDB-lite"/>
    </source>
</evidence>
<dbReference type="InterPro" id="IPR050216">
    <property type="entry name" value="LRR_domain-containing"/>
</dbReference>
<feature type="region of interest" description="Disordered" evidence="5">
    <location>
        <begin position="505"/>
        <end position="525"/>
    </location>
</feature>
<dbReference type="OrthoDB" id="40118at2759"/>
<dbReference type="GO" id="GO:0045010">
    <property type="term" value="P:actin nucleation"/>
    <property type="evidence" value="ECO:0007669"/>
    <property type="project" value="UniProtKB-ARBA"/>
</dbReference>
<dbReference type="PROSITE" id="PS50009">
    <property type="entry name" value="RASGEF_CAT"/>
    <property type="match status" value="1"/>
</dbReference>
<dbReference type="Gene3D" id="1.25.10.10">
    <property type="entry name" value="Leucine-rich Repeat Variant"/>
    <property type="match status" value="1"/>
</dbReference>
<dbReference type="EMBL" id="MDYQ01000317">
    <property type="protein sequence ID" value="PRP76540.1"/>
    <property type="molecule type" value="Genomic_DNA"/>
</dbReference>
<comment type="caution">
    <text evidence="9">The sequence shown here is derived from an EMBL/GenBank/DDBJ whole genome shotgun (WGS) entry which is preliminary data.</text>
</comment>
<dbReference type="InterPro" id="IPR003591">
    <property type="entry name" value="Leu-rich_rpt_typical-subtyp"/>
</dbReference>
<dbReference type="InterPro" id="IPR001895">
    <property type="entry name" value="RASGEF_cat_dom"/>
</dbReference>
<dbReference type="Pfam" id="PF00617">
    <property type="entry name" value="RasGEF"/>
    <property type="match status" value="1"/>
</dbReference>
<dbReference type="Pfam" id="PF06367">
    <property type="entry name" value="Drf_FH3"/>
    <property type="match status" value="1"/>
</dbReference>
<dbReference type="InterPro" id="IPR032675">
    <property type="entry name" value="LRR_dom_sf"/>
</dbReference>
<dbReference type="Gene3D" id="1.10.840.10">
    <property type="entry name" value="Ras guanine-nucleotide exchange factors catalytic domain"/>
    <property type="match status" value="1"/>
</dbReference>
<dbReference type="Pfam" id="PF13855">
    <property type="entry name" value="LRR_8"/>
    <property type="match status" value="2"/>
</dbReference>
<keyword evidence="4" id="KW-0175">Coiled coil</keyword>
<feature type="domain" description="N-terminal Ras-GEF" evidence="7">
    <location>
        <begin position="1237"/>
        <end position="1361"/>
    </location>
</feature>
<evidence type="ECO:0000256" key="3">
    <source>
        <dbReference type="PROSITE-ProRule" id="PRU00168"/>
    </source>
</evidence>